<dbReference type="Proteomes" id="UP000269317">
    <property type="component" value="Unassembled WGS sequence"/>
</dbReference>
<dbReference type="EMBL" id="RJML01000005">
    <property type="protein sequence ID" value="RSI10272.1"/>
    <property type="molecule type" value="Genomic_DNA"/>
</dbReference>
<comment type="caution">
    <text evidence="1">The sequence shown here is derived from an EMBL/GenBank/DDBJ whole genome shotgun (WGS) entry which is preliminary data.</text>
</comment>
<reference evidence="1 2" key="1">
    <citation type="submission" date="2018-11" db="EMBL/GenBank/DDBJ databases">
        <title>Species Designations Belie Phenotypic and Genotypic Heterogeneity in Oral Streptococci.</title>
        <authorList>
            <person name="Velsko I."/>
        </authorList>
    </citation>
    <scope>NUCLEOTIDE SEQUENCE [LARGE SCALE GENOMIC DNA]</scope>
    <source>
        <strain evidence="1 2">KLC03</strain>
    </source>
</reference>
<dbReference type="AlphaFoldDB" id="A0A427Z7Z6"/>
<dbReference type="RefSeq" id="WP_185773175.1">
    <property type="nucleotide sequence ID" value="NZ_CP076614.1"/>
</dbReference>
<evidence type="ECO:0000313" key="1">
    <source>
        <dbReference type="EMBL" id="RSI10272.1"/>
    </source>
</evidence>
<evidence type="ECO:0000313" key="2">
    <source>
        <dbReference type="Proteomes" id="UP000269317"/>
    </source>
</evidence>
<accession>A0A427Z7Z6</accession>
<proteinExistence type="predicted"/>
<protein>
    <submittedName>
        <fullName evidence="1">Uncharacterized protein</fullName>
    </submittedName>
</protein>
<name>A0A427Z7Z6_STRSA</name>
<organism evidence="1 2">
    <name type="scientific">Streptococcus sanguinis</name>
    <dbReference type="NCBI Taxonomy" id="1305"/>
    <lineage>
        <taxon>Bacteria</taxon>
        <taxon>Bacillati</taxon>
        <taxon>Bacillota</taxon>
        <taxon>Bacilli</taxon>
        <taxon>Lactobacillales</taxon>
        <taxon>Streptococcaceae</taxon>
        <taxon>Streptococcus</taxon>
    </lineage>
</organism>
<sequence>MVLIVNDDALITKVELAKQFKEKMKEQERQAIKALIAAKEQLILAKGAELATQLQEAALDMKNYASTNYVKNIKGGFEGKAAQAAETHLTQTMQTPSLDSPIKG</sequence>
<gene>
    <name evidence="1" type="ORF">D8887_07470</name>
</gene>